<keyword evidence="4 5" id="KW-0472">Membrane</keyword>
<dbReference type="GO" id="GO:0016020">
    <property type="term" value="C:membrane"/>
    <property type="evidence" value="ECO:0007669"/>
    <property type="project" value="UniProtKB-SubCell"/>
</dbReference>
<comment type="caution">
    <text evidence="8">The sequence shown here is derived from an EMBL/GenBank/DDBJ whole genome shotgun (WGS) entry which is preliminary data.</text>
</comment>
<dbReference type="InterPro" id="IPR045979">
    <property type="entry name" value="DUF5935"/>
</dbReference>
<name>A0A6I4SXK9_9SPHN</name>
<dbReference type="GO" id="GO:0016874">
    <property type="term" value="F:ligase activity"/>
    <property type="evidence" value="ECO:0007669"/>
    <property type="project" value="UniProtKB-KW"/>
</dbReference>
<reference evidence="8 9" key="1">
    <citation type="submission" date="2019-12" db="EMBL/GenBank/DDBJ databases">
        <title>Genomic-based taxomic classification of the family Erythrobacteraceae.</title>
        <authorList>
            <person name="Xu L."/>
        </authorList>
    </citation>
    <scope>NUCLEOTIDE SEQUENCE [LARGE SCALE GENOMIC DNA]</scope>
    <source>
        <strain evidence="8 9">MCCC 1K01500</strain>
    </source>
</reference>
<dbReference type="RefSeq" id="WP_159797207.1">
    <property type="nucleotide sequence ID" value="NZ_WTYM01000057.1"/>
</dbReference>
<dbReference type="InterPro" id="IPR007016">
    <property type="entry name" value="O-antigen_ligase-rel_domated"/>
</dbReference>
<evidence type="ECO:0000256" key="2">
    <source>
        <dbReference type="ARBA" id="ARBA00022692"/>
    </source>
</evidence>
<evidence type="ECO:0000313" key="9">
    <source>
        <dbReference type="Proteomes" id="UP000433652"/>
    </source>
</evidence>
<evidence type="ECO:0000256" key="4">
    <source>
        <dbReference type="ARBA" id="ARBA00023136"/>
    </source>
</evidence>
<dbReference type="Pfam" id="PF04932">
    <property type="entry name" value="Wzy_C"/>
    <property type="match status" value="1"/>
</dbReference>
<comment type="subcellular location">
    <subcellularLocation>
        <location evidence="1">Membrane</location>
        <topology evidence="1">Multi-pass membrane protein</topology>
    </subcellularLocation>
</comment>
<dbReference type="PANTHER" id="PTHR37422">
    <property type="entry name" value="TEICHURONIC ACID BIOSYNTHESIS PROTEIN TUAE"/>
    <property type="match status" value="1"/>
</dbReference>
<sequence length="453" mass="50653">MLDFFLLAFVGVFLALGFKRPFFWVLVYIYIDVVAPQKVGWTIIQSIPLSLIAFAACFGGWLFLDSKKGSRFTLRQGLIVALLVYCYITTQAADFPVEAQVKWDWVWKALVFAAFLPLTLRTKLRLEAAALIMVLSLGTIVINGGIKTVFGGGGYGTLALLVREDAGLYEGSILSTAAVATVPLALWLARHGTIFKPDWRVWAFVAGLILSCLLIPVGTAARTGLVCAAVLGVLMLRTAKHKFLLAGGGALMLVAALPFLPQSYLERMQTLSNTQGDESASTRVQVWQWTLDYVEKNPWGGGFDAYRQNSFTYWTAKREGTPPNVRVVYDQVTDQGRAYHSSYFEMLGEQGWLGLGLWLWLQLLGVWHMERIRWMFRRGEDGKDCWQRGMATALQQAQIVYLIGSLFVGIAFQPFIYMLVGLQCGLWSYVRRTTRQPDKARFQRPGETEPGPA</sequence>
<evidence type="ECO:0000256" key="3">
    <source>
        <dbReference type="ARBA" id="ARBA00022989"/>
    </source>
</evidence>
<feature type="transmembrane region" description="Helical" evidence="5">
    <location>
        <begin position="201"/>
        <end position="231"/>
    </location>
</feature>
<dbReference type="PANTHER" id="PTHR37422:SF13">
    <property type="entry name" value="LIPOPOLYSACCHARIDE BIOSYNTHESIS PROTEIN PA4999-RELATED"/>
    <property type="match status" value="1"/>
</dbReference>
<dbReference type="OrthoDB" id="9772644at2"/>
<dbReference type="EMBL" id="WTYM01000057">
    <property type="protein sequence ID" value="MXO60755.1"/>
    <property type="molecule type" value="Genomic_DNA"/>
</dbReference>
<feature type="transmembrane region" description="Helical" evidence="5">
    <location>
        <begin position="43"/>
        <end position="64"/>
    </location>
</feature>
<dbReference type="InterPro" id="IPR051533">
    <property type="entry name" value="WaaL-like"/>
</dbReference>
<proteinExistence type="predicted"/>
<organism evidence="8 9">
    <name type="scientific">Croceibacterium salegens</name>
    <dbReference type="NCBI Taxonomy" id="1737568"/>
    <lineage>
        <taxon>Bacteria</taxon>
        <taxon>Pseudomonadati</taxon>
        <taxon>Pseudomonadota</taxon>
        <taxon>Alphaproteobacteria</taxon>
        <taxon>Sphingomonadales</taxon>
        <taxon>Erythrobacteraceae</taxon>
        <taxon>Croceibacterium</taxon>
    </lineage>
</organism>
<dbReference type="Pfam" id="PF19358">
    <property type="entry name" value="DUF5935"/>
    <property type="match status" value="1"/>
</dbReference>
<evidence type="ECO:0000259" key="7">
    <source>
        <dbReference type="Pfam" id="PF19358"/>
    </source>
</evidence>
<dbReference type="AlphaFoldDB" id="A0A6I4SXK9"/>
<feature type="transmembrane region" description="Helical" evidence="5">
    <location>
        <begin position="128"/>
        <end position="146"/>
    </location>
</feature>
<feature type="transmembrane region" description="Helical" evidence="5">
    <location>
        <begin position="166"/>
        <end position="189"/>
    </location>
</feature>
<accession>A0A6I4SXK9</accession>
<feature type="transmembrane region" description="Helical" evidence="5">
    <location>
        <begin position="243"/>
        <end position="260"/>
    </location>
</feature>
<dbReference type="Proteomes" id="UP000433652">
    <property type="component" value="Unassembled WGS sequence"/>
</dbReference>
<evidence type="ECO:0000256" key="5">
    <source>
        <dbReference type="SAM" id="Phobius"/>
    </source>
</evidence>
<keyword evidence="3 5" id="KW-1133">Transmembrane helix</keyword>
<gene>
    <name evidence="8" type="ORF">GRI89_14525</name>
</gene>
<dbReference type="InterPro" id="IPR017528">
    <property type="entry name" value="CHP03097O-antigen_lig-rel"/>
</dbReference>
<keyword evidence="2 5" id="KW-0812">Transmembrane</keyword>
<evidence type="ECO:0000313" key="8">
    <source>
        <dbReference type="EMBL" id="MXO60755.1"/>
    </source>
</evidence>
<protein>
    <submittedName>
        <fullName evidence="8">Putative O-glycosylation ligase, exosortase A system-associated</fullName>
    </submittedName>
</protein>
<feature type="domain" description="O-antigen ligase-related" evidence="6">
    <location>
        <begin position="209"/>
        <end position="359"/>
    </location>
</feature>
<keyword evidence="9" id="KW-1185">Reference proteome</keyword>
<dbReference type="NCBIfam" id="TIGR03097">
    <property type="entry name" value="PEP_O_lig_1"/>
    <property type="match status" value="1"/>
</dbReference>
<evidence type="ECO:0000256" key="1">
    <source>
        <dbReference type="ARBA" id="ARBA00004141"/>
    </source>
</evidence>
<keyword evidence="8" id="KW-0436">Ligase</keyword>
<feature type="domain" description="DUF5935" evidence="7">
    <location>
        <begin position="1"/>
        <end position="193"/>
    </location>
</feature>
<feature type="transmembrane region" description="Helical" evidence="5">
    <location>
        <begin position="105"/>
        <end position="121"/>
    </location>
</feature>
<evidence type="ECO:0000259" key="6">
    <source>
        <dbReference type="Pfam" id="PF04932"/>
    </source>
</evidence>
<feature type="transmembrane region" description="Helical" evidence="5">
    <location>
        <begin position="399"/>
        <end position="422"/>
    </location>
</feature>
<feature type="transmembrane region" description="Helical" evidence="5">
    <location>
        <begin position="76"/>
        <end position="93"/>
    </location>
</feature>